<dbReference type="WBParaSite" id="ACAC_0000991901-mRNA-1">
    <property type="protein sequence ID" value="ACAC_0000991901-mRNA-1"/>
    <property type="gene ID" value="ACAC_0000991901"/>
</dbReference>
<organism evidence="1 2">
    <name type="scientific">Angiostrongylus cantonensis</name>
    <name type="common">Rat lungworm</name>
    <dbReference type="NCBI Taxonomy" id="6313"/>
    <lineage>
        <taxon>Eukaryota</taxon>
        <taxon>Metazoa</taxon>
        <taxon>Ecdysozoa</taxon>
        <taxon>Nematoda</taxon>
        <taxon>Chromadorea</taxon>
        <taxon>Rhabditida</taxon>
        <taxon>Rhabditina</taxon>
        <taxon>Rhabditomorpha</taxon>
        <taxon>Strongyloidea</taxon>
        <taxon>Metastrongylidae</taxon>
        <taxon>Angiostrongylus</taxon>
    </lineage>
</organism>
<dbReference type="InterPro" id="IPR009072">
    <property type="entry name" value="Histone-fold"/>
</dbReference>
<dbReference type="Proteomes" id="UP000035642">
    <property type="component" value="Unassembled WGS sequence"/>
</dbReference>
<protein>
    <submittedName>
        <fullName evidence="2">Uncharacterized protein</fullName>
    </submittedName>
</protein>
<keyword evidence="1" id="KW-1185">Reference proteome</keyword>
<reference evidence="1" key="1">
    <citation type="submission" date="2012-09" db="EMBL/GenBank/DDBJ databases">
        <authorList>
            <person name="Martin A.A."/>
        </authorList>
    </citation>
    <scope>NUCLEOTIDE SEQUENCE</scope>
</reference>
<sequence length="80" mass="8644">MCLNSSKPSHRVTCADVVVASQRSKLADIHISCTVARVQVSLASMSSGREKEGEELGIGRAKRHRKALIDNIQCVTKPAL</sequence>
<dbReference type="GO" id="GO:0046982">
    <property type="term" value="F:protein heterodimerization activity"/>
    <property type="evidence" value="ECO:0007669"/>
    <property type="project" value="InterPro"/>
</dbReference>
<dbReference type="Gene3D" id="1.10.20.10">
    <property type="entry name" value="Histone, subunit A"/>
    <property type="match status" value="1"/>
</dbReference>
<name>A0A0K0DFY5_ANGCA</name>
<evidence type="ECO:0000313" key="1">
    <source>
        <dbReference type="Proteomes" id="UP000035642"/>
    </source>
</evidence>
<accession>A0A0K0DFY5</accession>
<dbReference type="AlphaFoldDB" id="A0A0K0DFY5"/>
<reference evidence="2" key="2">
    <citation type="submission" date="2017-02" db="UniProtKB">
        <authorList>
            <consortium name="WormBaseParasite"/>
        </authorList>
    </citation>
    <scope>IDENTIFICATION</scope>
</reference>
<proteinExistence type="predicted"/>
<evidence type="ECO:0000313" key="2">
    <source>
        <dbReference type="WBParaSite" id="ACAC_0000991901-mRNA-1"/>
    </source>
</evidence>